<organism evidence="7 8">
    <name type="scientific">Talaromyces amestolkiae</name>
    <dbReference type="NCBI Taxonomy" id="1196081"/>
    <lineage>
        <taxon>Eukaryota</taxon>
        <taxon>Fungi</taxon>
        <taxon>Dikarya</taxon>
        <taxon>Ascomycota</taxon>
        <taxon>Pezizomycotina</taxon>
        <taxon>Eurotiomycetes</taxon>
        <taxon>Eurotiomycetidae</taxon>
        <taxon>Eurotiales</taxon>
        <taxon>Trichocomaceae</taxon>
        <taxon>Talaromyces</taxon>
        <taxon>Talaromyces sect. Talaromyces</taxon>
    </lineage>
</organism>
<feature type="compositionally biased region" description="Basic and acidic residues" evidence="5">
    <location>
        <begin position="1"/>
        <end position="26"/>
    </location>
</feature>
<feature type="domain" description="Zn(2)-C6 fungal-type" evidence="6">
    <location>
        <begin position="89"/>
        <end position="119"/>
    </location>
</feature>
<dbReference type="STRING" id="1196081.A0A364L2F0"/>
<dbReference type="PROSITE" id="PS50048">
    <property type="entry name" value="ZN2_CY6_FUNGAL_2"/>
    <property type="match status" value="1"/>
</dbReference>
<dbReference type="CDD" id="cd00067">
    <property type="entry name" value="GAL4"/>
    <property type="match status" value="1"/>
</dbReference>
<accession>A0A364L2F0</accession>
<dbReference type="PROSITE" id="PS00463">
    <property type="entry name" value="ZN2_CY6_FUNGAL_1"/>
    <property type="match status" value="1"/>
</dbReference>
<dbReference type="GO" id="GO:0008270">
    <property type="term" value="F:zinc ion binding"/>
    <property type="evidence" value="ECO:0007669"/>
    <property type="project" value="InterPro"/>
</dbReference>
<reference evidence="7 8" key="1">
    <citation type="journal article" date="2017" name="Biotechnol. Biofuels">
        <title>Differential beta-glucosidase expression as a function of carbon source availability in Talaromyces amestolkiae: a genomic and proteomic approach.</title>
        <authorList>
            <person name="de Eugenio L.I."/>
            <person name="Mendez-Liter J.A."/>
            <person name="Nieto-Dominguez M."/>
            <person name="Alonso L."/>
            <person name="Gil-Munoz J."/>
            <person name="Barriuso J."/>
            <person name="Prieto A."/>
            <person name="Martinez M.J."/>
        </authorList>
    </citation>
    <scope>NUCLEOTIDE SEQUENCE [LARGE SCALE GENOMIC DNA]</scope>
    <source>
        <strain evidence="7 8">CIB</strain>
    </source>
</reference>
<dbReference type="GeneID" id="63795198"/>
<evidence type="ECO:0000256" key="1">
    <source>
        <dbReference type="ARBA" id="ARBA00023015"/>
    </source>
</evidence>
<proteinExistence type="predicted"/>
<evidence type="ECO:0000313" key="7">
    <source>
        <dbReference type="EMBL" id="RAO69970.1"/>
    </source>
</evidence>
<dbReference type="Gene3D" id="4.10.240.10">
    <property type="entry name" value="Zn(2)-C6 fungal-type DNA-binding domain"/>
    <property type="match status" value="1"/>
</dbReference>
<feature type="region of interest" description="Disordered" evidence="5">
    <location>
        <begin position="65"/>
        <end position="84"/>
    </location>
</feature>
<dbReference type="CDD" id="cd12148">
    <property type="entry name" value="fungal_TF_MHR"/>
    <property type="match status" value="1"/>
</dbReference>
<evidence type="ECO:0000259" key="6">
    <source>
        <dbReference type="PROSITE" id="PS50048"/>
    </source>
</evidence>
<keyword evidence="1" id="KW-0805">Transcription regulation</keyword>
<dbReference type="OrthoDB" id="4356994at2759"/>
<dbReference type="GO" id="GO:0003677">
    <property type="term" value="F:DNA binding"/>
    <property type="evidence" value="ECO:0007669"/>
    <property type="project" value="UniProtKB-KW"/>
</dbReference>
<keyword evidence="3" id="KW-0804">Transcription</keyword>
<dbReference type="Proteomes" id="UP000249363">
    <property type="component" value="Unassembled WGS sequence"/>
</dbReference>
<dbReference type="InterPro" id="IPR001138">
    <property type="entry name" value="Zn2Cys6_DnaBD"/>
</dbReference>
<sequence length="664" mass="74442">MMSLAIDDRSTSPRESEDVSSEDQRPRKIRRIEAAASVPDMPWSSVDLEIGHMSRDDINQFAEDVSTTAPQRPLPTSEAQPPRTRGTVACQKCRSRKTKCDNGRPSCGYCLKIGEPCLYEAESNSCCHVFGREVLQALNQLREIVLKPPTAQVLAGDFEELAGSGVSAPPSIIPGSFTTPEPRPAVSLSRIQSIEKIAQWRIFQPHILATSNIYPESNPPPTIDHTMPSTDIRLLTSLELKYIHSVNLLSPILHLATLHNLILQVAENGFDWSLETCLAALVCAIGAITELLASPESPSGPGGFDVHEFPRDSDPNLAVGYWNVASKRLGFALDRNDITAVQCLYLAGVWHMLNFQPLQAWKYFSNAASALFCTVMRNDPSPGRIHLGSINVKEALGFAIWKSTCELRTELVLPPSVLEDYEVLRPFPSPPNLEDPSIRRVSIDSELGWYYYLAEIAIRHIINDLLKCHVYDFDNIQPADVAQMIHTTELFEAQIFEWRSSLPTRLQFEISTDFNLPEVNDLMTVVLRQRYLSSLELTYRPLLRICTDFPLEDFQGYDELLRSKVAAIASENLRLSYLKILRLSRKLHHGTWFQLRSLTGSCLRFAAAEKAQRDRKLAGAQELQIPPNWRARVITGLEILQPYWNSNRGGGAGLMTLIDQALKL</sequence>
<evidence type="ECO:0000256" key="5">
    <source>
        <dbReference type="SAM" id="MobiDB-lite"/>
    </source>
</evidence>
<gene>
    <name evidence="7" type="ORF">BHQ10_005982</name>
</gene>
<dbReference type="SMART" id="SM00066">
    <property type="entry name" value="GAL4"/>
    <property type="match status" value="1"/>
</dbReference>
<dbReference type="PANTHER" id="PTHR47785">
    <property type="entry name" value="ZN(II)2CYS6 TRANSCRIPTION FACTOR (EUROFUNG)-RELATED-RELATED"/>
    <property type="match status" value="1"/>
</dbReference>
<dbReference type="RefSeq" id="XP_040734486.1">
    <property type="nucleotide sequence ID" value="XM_040878517.1"/>
</dbReference>
<dbReference type="EMBL" id="MIKG01000011">
    <property type="protein sequence ID" value="RAO69970.1"/>
    <property type="molecule type" value="Genomic_DNA"/>
</dbReference>
<protein>
    <recommendedName>
        <fullName evidence="6">Zn(2)-C6 fungal-type domain-containing protein</fullName>
    </recommendedName>
</protein>
<dbReference type="AlphaFoldDB" id="A0A364L2F0"/>
<evidence type="ECO:0000256" key="2">
    <source>
        <dbReference type="ARBA" id="ARBA00023125"/>
    </source>
</evidence>
<keyword evidence="2" id="KW-0238">DNA-binding</keyword>
<dbReference type="GO" id="GO:0000981">
    <property type="term" value="F:DNA-binding transcription factor activity, RNA polymerase II-specific"/>
    <property type="evidence" value="ECO:0007669"/>
    <property type="project" value="InterPro"/>
</dbReference>
<feature type="region of interest" description="Disordered" evidence="5">
    <location>
        <begin position="1"/>
        <end position="36"/>
    </location>
</feature>
<dbReference type="InterPro" id="IPR036864">
    <property type="entry name" value="Zn2-C6_fun-type_DNA-bd_sf"/>
</dbReference>
<dbReference type="Pfam" id="PF00172">
    <property type="entry name" value="Zn_clus"/>
    <property type="match status" value="1"/>
</dbReference>
<keyword evidence="8" id="KW-1185">Reference proteome</keyword>
<dbReference type="InterPro" id="IPR053181">
    <property type="entry name" value="EcdB-like_regulator"/>
</dbReference>
<evidence type="ECO:0000313" key="8">
    <source>
        <dbReference type="Proteomes" id="UP000249363"/>
    </source>
</evidence>
<comment type="caution">
    <text evidence="7">The sequence shown here is derived from an EMBL/GenBank/DDBJ whole genome shotgun (WGS) entry which is preliminary data.</text>
</comment>
<dbReference type="SUPFAM" id="SSF57701">
    <property type="entry name" value="Zn2/Cys6 DNA-binding domain"/>
    <property type="match status" value="1"/>
</dbReference>
<dbReference type="PANTHER" id="PTHR47785:SF5">
    <property type="entry name" value="ZN(II)2CYS6 TRANSCRIPTION FACTOR (EUROFUNG)"/>
    <property type="match status" value="1"/>
</dbReference>
<keyword evidence="4" id="KW-0539">Nucleus</keyword>
<name>A0A364L2F0_TALAM</name>
<evidence type="ECO:0000256" key="4">
    <source>
        <dbReference type="ARBA" id="ARBA00023242"/>
    </source>
</evidence>
<evidence type="ECO:0000256" key="3">
    <source>
        <dbReference type="ARBA" id="ARBA00023163"/>
    </source>
</evidence>